<protein>
    <recommendedName>
        <fullName evidence="4 13">GPI mannosyltransferase 1</fullName>
        <ecNumber evidence="13">2.4.1.-</ecNumber>
    </recommendedName>
    <alternativeName>
        <fullName evidence="13">GPI mannosyltransferase I</fullName>
    </alternativeName>
</protein>
<evidence type="ECO:0000256" key="8">
    <source>
        <dbReference type="ARBA" id="ARBA00022692"/>
    </source>
</evidence>
<evidence type="ECO:0000256" key="12">
    <source>
        <dbReference type="ARBA" id="ARBA00025399"/>
    </source>
</evidence>
<dbReference type="STRING" id="763665.A0A2G5BJA2"/>
<dbReference type="UniPathway" id="UPA00196"/>
<evidence type="ECO:0000313" key="15">
    <source>
        <dbReference type="Proteomes" id="UP000242474"/>
    </source>
</evidence>
<feature type="transmembrane region" description="Helical" evidence="13">
    <location>
        <begin position="82"/>
        <end position="101"/>
    </location>
</feature>
<accession>A0A2G5BJA2</accession>
<keyword evidence="15" id="KW-1185">Reference proteome</keyword>
<dbReference type="PANTHER" id="PTHR12886">
    <property type="entry name" value="PIG-M MANNOSYLTRANSFERASE"/>
    <property type="match status" value="1"/>
</dbReference>
<keyword evidence="7 13" id="KW-0808">Transferase</keyword>
<feature type="transmembrane region" description="Helical" evidence="13">
    <location>
        <begin position="159"/>
        <end position="182"/>
    </location>
</feature>
<feature type="transmembrane region" description="Helical" evidence="13">
    <location>
        <begin position="210"/>
        <end position="230"/>
    </location>
</feature>
<keyword evidence="6 13" id="KW-0328">Glycosyltransferase</keyword>
<proteinExistence type="inferred from homology"/>
<keyword evidence="9 13" id="KW-0256">Endoplasmic reticulum</keyword>
<comment type="similarity">
    <text evidence="3 13">Belongs to the PIGM family.</text>
</comment>
<dbReference type="AlphaFoldDB" id="A0A2G5BJA2"/>
<keyword evidence="11 13" id="KW-0472">Membrane</keyword>
<keyword evidence="5 13" id="KW-0337">GPI-anchor biosynthesis</keyword>
<dbReference type="Pfam" id="PF05007">
    <property type="entry name" value="Mannosyl_trans"/>
    <property type="match status" value="1"/>
</dbReference>
<evidence type="ECO:0000256" key="9">
    <source>
        <dbReference type="ARBA" id="ARBA00022824"/>
    </source>
</evidence>
<comment type="subcellular location">
    <subcellularLocation>
        <location evidence="1 13">Endoplasmic reticulum membrane</location>
        <topology evidence="1 13">Multi-pass membrane protein</topology>
    </subcellularLocation>
</comment>
<gene>
    <name evidence="14" type="ORF">COEREDRAFT_38438</name>
</gene>
<dbReference type="InterPro" id="IPR007704">
    <property type="entry name" value="PIG-M"/>
</dbReference>
<evidence type="ECO:0000256" key="4">
    <source>
        <dbReference type="ARBA" id="ARBA00013797"/>
    </source>
</evidence>
<evidence type="ECO:0000313" key="14">
    <source>
        <dbReference type="EMBL" id="PIA19052.1"/>
    </source>
</evidence>
<dbReference type="EMBL" id="KZ303488">
    <property type="protein sequence ID" value="PIA19052.1"/>
    <property type="molecule type" value="Genomic_DNA"/>
</dbReference>
<reference evidence="14 15" key="1">
    <citation type="journal article" date="2015" name="Genome Biol. Evol.">
        <title>Phylogenomic analyses indicate that early fungi evolved digesting cell walls of algal ancestors of land plants.</title>
        <authorList>
            <person name="Chang Y."/>
            <person name="Wang S."/>
            <person name="Sekimoto S."/>
            <person name="Aerts A.L."/>
            <person name="Choi C."/>
            <person name="Clum A."/>
            <person name="LaButti K.M."/>
            <person name="Lindquist E.A."/>
            <person name="Yee Ngan C."/>
            <person name="Ohm R.A."/>
            <person name="Salamov A.A."/>
            <person name="Grigoriev I.V."/>
            <person name="Spatafora J.W."/>
            <person name="Berbee M.L."/>
        </authorList>
    </citation>
    <scope>NUCLEOTIDE SEQUENCE [LARGE SCALE GENOMIC DNA]</scope>
    <source>
        <strain evidence="14 15">NRRL 1564</strain>
    </source>
</reference>
<sequence>MRLLTTRNVVVGGLLLRVCMLFYGLWQDAYMTVKYTDIDYNVFTDAAYLVWDGSSPYQRLTYRYTPVLAWLLTPNIWLHPTFGKWLFVACDCIVGILIARITRLRGTSERAAAAYTALWLLNPQVANISTRGSAESVVCAAVMATFYAFQRKHIVRGSAMFGLAVHLKIYPIIYALPLLSMLGGKPFDVSNRSSSWTRVCGLFNSHRIKFFAVSAGVFLALNTAMFCIYGQEFVEETYLYHITRKDHRHNYSMWFLPIYLRFYSPASVAMGLLSFIPQAIVVATLGLSFGGDLYFAAFAQTFAFVAYNKVCTAQYFMWYICLLPVIWQYNSRQLVPGALVLISIWLGSQAFYLQQAYRLEFLGENTLVLLWAAGAVIFLANNWILCQIISSQQIVPLFDTSSGRHTNSQAESKKSQ</sequence>
<dbReference type="PANTHER" id="PTHR12886:SF0">
    <property type="entry name" value="GPI MANNOSYLTRANSFERASE 1"/>
    <property type="match status" value="1"/>
</dbReference>
<keyword evidence="10 13" id="KW-1133">Transmembrane helix</keyword>
<evidence type="ECO:0000256" key="6">
    <source>
        <dbReference type="ARBA" id="ARBA00022676"/>
    </source>
</evidence>
<evidence type="ECO:0000256" key="1">
    <source>
        <dbReference type="ARBA" id="ARBA00004477"/>
    </source>
</evidence>
<feature type="transmembrane region" description="Helical" evidence="13">
    <location>
        <begin position="310"/>
        <end position="329"/>
    </location>
</feature>
<feature type="transmembrane region" description="Helical" evidence="13">
    <location>
        <begin position="279"/>
        <end position="298"/>
    </location>
</feature>
<name>A0A2G5BJA2_COERN</name>
<evidence type="ECO:0000256" key="3">
    <source>
        <dbReference type="ARBA" id="ARBA00011071"/>
    </source>
</evidence>
<feature type="transmembrane region" description="Helical" evidence="13">
    <location>
        <begin position="9"/>
        <end position="26"/>
    </location>
</feature>
<evidence type="ECO:0000256" key="13">
    <source>
        <dbReference type="RuleBase" id="RU365064"/>
    </source>
</evidence>
<evidence type="ECO:0000256" key="2">
    <source>
        <dbReference type="ARBA" id="ARBA00004687"/>
    </source>
</evidence>
<organism evidence="14 15">
    <name type="scientific">Coemansia reversa (strain ATCC 12441 / NRRL 1564)</name>
    <dbReference type="NCBI Taxonomy" id="763665"/>
    <lineage>
        <taxon>Eukaryota</taxon>
        <taxon>Fungi</taxon>
        <taxon>Fungi incertae sedis</taxon>
        <taxon>Zoopagomycota</taxon>
        <taxon>Kickxellomycotina</taxon>
        <taxon>Kickxellomycetes</taxon>
        <taxon>Kickxellales</taxon>
        <taxon>Kickxellaceae</taxon>
        <taxon>Coemansia</taxon>
    </lineage>
</organism>
<dbReference type="GO" id="GO:0005789">
    <property type="term" value="C:endoplasmic reticulum membrane"/>
    <property type="evidence" value="ECO:0007669"/>
    <property type="project" value="UniProtKB-SubCell"/>
</dbReference>
<dbReference type="GO" id="GO:0004376">
    <property type="term" value="F:GPI mannosyltransferase activity"/>
    <property type="evidence" value="ECO:0007669"/>
    <property type="project" value="InterPro"/>
</dbReference>
<dbReference type="Proteomes" id="UP000242474">
    <property type="component" value="Unassembled WGS sequence"/>
</dbReference>
<dbReference type="GO" id="GO:1990529">
    <property type="term" value="C:glycosylphosphatidylinositol-mannosyltransferase I complex"/>
    <property type="evidence" value="ECO:0007669"/>
    <property type="project" value="TreeGrafter"/>
</dbReference>
<feature type="transmembrane region" description="Helical" evidence="13">
    <location>
        <begin position="365"/>
        <end position="385"/>
    </location>
</feature>
<dbReference type="OrthoDB" id="1741594at2759"/>
<dbReference type="EC" id="2.4.1.-" evidence="13"/>
<evidence type="ECO:0000256" key="7">
    <source>
        <dbReference type="ARBA" id="ARBA00022679"/>
    </source>
</evidence>
<evidence type="ECO:0000256" key="10">
    <source>
        <dbReference type="ARBA" id="ARBA00022989"/>
    </source>
</evidence>
<comment type="function">
    <text evidence="12 13">Mannosyltransferase involved in glycosylphosphatidylinositol-anchor biosynthesis. Transfers the first alpha-1,4-mannose to GlcN-acyl-PI during GPI precursor assembly. Required for cell wall integrity.</text>
</comment>
<dbReference type="GO" id="GO:0051751">
    <property type="term" value="F:alpha-1,4-mannosyltransferase activity"/>
    <property type="evidence" value="ECO:0007669"/>
    <property type="project" value="InterPro"/>
</dbReference>
<dbReference type="GO" id="GO:0006506">
    <property type="term" value="P:GPI anchor biosynthetic process"/>
    <property type="evidence" value="ECO:0007669"/>
    <property type="project" value="UniProtKB-UniPathway"/>
</dbReference>
<evidence type="ECO:0000256" key="11">
    <source>
        <dbReference type="ARBA" id="ARBA00023136"/>
    </source>
</evidence>
<evidence type="ECO:0000256" key="5">
    <source>
        <dbReference type="ARBA" id="ARBA00022502"/>
    </source>
</evidence>
<feature type="transmembrane region" description="Helical" evidence="13">
    <location>
        <begin position="335"/>
        <end position="353"/>
    </location>
</feature>
<keyword evidence="8 13" id="KW-0812">Transmembrane</keyword>
<comment type="pathway">
    <text evidence="2 13">Glycolipid biosynthesis; glycosylphosphatidylinositol-anchor biosynthesis.</text>
</comment>